<comment type="caution">
    <text evidence="1">The sequence shown here is derived from an EMBL/GenBank/DDBJ whole genome shotgun (WGS) entry which is preliminary data.</text>
</comment>
<organism evidence="1 2">
    <name type="scientific">Legionella geestiana</name>
    <dbReference type="NCBI Taxonomy" id="45065"/>
    <lineage>
        <taxon>Bacteria</taxon>
        <taxon>Pseudomonadati</taxon>
        <taxon>Pseudomonadota</taxon>
        <taxon>Gammaproteobacteria</taxon>
        <taxon>Legionellales</taxon>
        <taxon>Legionellaceae</taxon>
        <taxon>Legionella</taxon>
    </lineage>
</organism>
<dbReference type="EMBL" id="LNYC01000051">
    <property type="protein sequence ID" value="KTC99088.1"/>
    <property type="molecule type" value="Genomic_DNA"/>
</dbReference>
<dbReference type="RefSeq" id="WP_028387248.1">
    <property type="nucleotide sequence ID" value="NZ_CAAAHN010000005.1"/>
</dbReference>
<dbReference type="PATRIC" id="fig|45065.4.peg.1462"/>
<dbReference type="STRING" id="45065.Lgee_1354"/>
<evidence type="ECO:0000313" key="1">
    <source>
        <dbReference type="EMBL" id="KTC99088.1"/>
    </source>
</evidence>
<protein>
    <submittedName>
        <fullName evidence="1">Uncharacterized protein</fullName>
    </submittedName>
</protein>
<dbReference type="OrthoDB" id="5650172at2"/>
<gene>
    <name evidence="1" type="ORF">Lgee_1354</name>
</gene>
<name>A0A0W0TUE1_9GAMM</name>
<keyword evidence="2" id="KW-1185">Reference proteome</keyword>
<dbReference type="AlphaFoldDB" id="A0A0W0TUE1"/>
<accession>A0A0W0TUE1</accession>
<reference evidence="1 2" key="1">
    <citation type="submission" date="2015-11" db="EMBL/GenBank/DDBJ databases">
        <title>Genomic analysis of 38 Legionella species identifies large and diverse effector repertoires.</title>
        <authorList>
            <person name="Burstein D."/>
            <person name="Amaro F."/>
            <person name="Zusman T."/>
            <person name="Lifshitz Z."/>
            <person name="Cohen O."/>
            <person name="Gilbert J.A."/>
            <person name="Pupko T."/>
            <person name="Shuman H.A."/>
            <person name="Segal G."/>
        </authorList>
    </citation>
    <scope>NUCLEOTIDE SEQUENCE [LARGE SCALE GENOMIC DNA]</scope>
    <source>
        <strain evidence="1 2">ATCC 49504</strain>
    </source>
</reference>
<dbReference type="Proteomes" id="UP000054785">
    <property type="component" value="Unassembled WGS sequence"/>
</dbReference>
<evidence type="ECO:0000313" key="2">
    <source>
        <dbReference type="Proteomes" id="UP000054785"/>
    </source>
</evidence>
<sequence>MASSSQKILDLIGAECVAVRSHPFGEQAEVAVGNPILTIEGRDYSPDDPTAVEGMTDRGRALFWKNCSDKGRDSTHYLAFAAVMLALETGLFEEDVEDAEKYAILIKRAHRFCELAGGLEKAGCRDWKETVLSASNEKLPLLLDAPKQTGALVKALRGQSTPDPLQLLVALDAAALKSILENADTHVAEAARGVKLSEKWCQQPEAEPTEASSPGPSCR</sequence>
<proteinExistence type="predicted"/>